<dbReference type="Proteomes" id="UP000816034">
    <property type="component" value="Unassembled WGS sequence"/>
</dbReference>
<dbReference type="PANTHER" id="PTHR12555">
    <property type="entry name" value="UBIQUITIN FUSION DEGRADATON PROTEIN 1"/>
    <property type="match status" value="1"/>
</dbReference>
<dbReference type="InterPro" id="IPR013083">
    <property type="entry name" value="Znf_RING/FYVE/PHD"/>
</dbReference>
<dbReference type="GO" id="GO:0006511">
    <property type="term" value="P:ubiquitin-dependent protein catabolic process"/>
    <property type="evidence" value="ECO:0007669"/>
    <property type="project" value="InterPro"/>
</dbReference>
<reference evidence="3 4" key="1">
    <citation type="journal article" date="2018" name="BMC Genomics">
        <title>The genome of Naegleria lovaniensis, the basis for a comparative approach to unravel pathogenicity factors of the human pathogenic amoeba N. fowleri.</title>
        <authorList>
            <person name="Liechti N."/>
            <person name="Schurch N."/>
            <person name="Bruggmann R."/>
            <person name="Wittwer M."/>
        </authorList>
    </citation>
    <scope>NUCLEOTIDE SEQUENCE [LARGE SCALE GENOMIC DNA]</scope>
    <source>
        <strain evidence="3 4">ATCC 30569</strain>
    </source>
</reference>
<dbReference type="InterPro" id="IPR016135">
    <property type="entry name" value="UBQ-conjugating_enzyme/RWD"/>
</dbReference>
<dbReference type="Gene3D" id="3.10.110.10">
    <property type="entry name" value="Ubiquitin Conjugating Enzyme"/>
    <property type="match status" value="1"/>
</dbReference>
<feature type="compositionally biased region" description="Low complexity" evidence="1">
    <location>
        <begin position="15"/>
        <end position="27"/>
    </location>
</feature>
<feature type="region of interest" description="Disordered" evidence="1">
    <location>
        <begin position="85"/>
        <end position="107"/>
    </location>
</feature>
<feature type="region of interest" description="Disordered" evidence="1">
    <location>
        <begin position="647"/>
        <end position="671"/>
    </location>
</feature>
<dbReference type="GO" id="GO:0031593">
    <property type="term" value="F:polyubiquitin modification-dependent protein binding"/>
    <property type="evidence" value="ECO:0007669"/>
    <property type="project" value="TreeGrafter"/>
</dbReference>
<sequence length="805" mass="91627">MSQTPNKDSSHHHPSTTSSPIPSNTASSIIHNFGKSRFWPSNWFQSGLSQGDHHHENNNSSSEVQRDLQEIEQILVKTLEEELKKSNRGHSIGASTDASGSSSSESGSSTATVSSVCSLLGAGEALHQTITTTIKREIKTTEDIIDREVRLWLSSCKNDSNCPLSPIFTPKLKSVQDIFSMALQGKNLQVSKQSSAYTSKKKQTSMEEPDIKYYGIDEKEKLVHFSIDNETFFFDVTYPSKYGEKTNQRLRVKIDYKRMRNSHSQDKKHPFVSNLQITSHESEVDDEPKEATPTPVSKLDDQQALKFYKMVWGDDNNGSLPLSMDSRKYIMKELYKIIKNEENTKKEGFSVRPIGDNPFVWEVRLFGFPEDSLLAKDLNEHAKKFDTNNTDVVLEVKFPATFPSEAPFIRVIRPRFEIFTGQVSFGGTFCIDSLNNNTWSGKKSITMESVILSIRQSLIDNGARVDMRTYANYDAMTASRAYTRLKRSEAQTLLKYPTMNSFRDDLICYSATYAKELYSNDLTVPSTFEFGNHSCMILPDWIMKCLFIKEGVKLNIRCVSLNKGTYIKLQPHSKDFYKMQNHKALLENALRNFSTLNEGMSIPVVYGRKTHFIEVLECEPDYSICVISDPYLDIKVDFAPALDFSEEDEKQAEKNDSTTKPQVESSSTATAQPPVIIDNVDMVECENCKRAVSKRTYVMHLPHCKRNVYNCAKCNQVVKLNERESHEAQFHQECECTECHQTMDKSALEEHLTSECQFRIVICKYCDLALAFCDLHEHETTCGNQTIYCPHAVFILQKPFMTNTN</sequence>
<feature type="compositionally biased region" description="Polar residues" evidence="1">
    <location>
        <begin position="658"/>
        <end position="671"/>
    </location>
</feature>
<dbReference type="SMART" id="SM00212">
    <property type="entry name" value="UBCc"/>
    <property type="match status" value="1"/>
</dbReference>
<dbReference type="Pfam" id="PF24842">
    <property type="entry name" value="UFD1_N2"/>
    <property type="match status" value="1"/>
</dbReference>
<dbReference type="Gene3D" id="3.30.40.10">
    <property type="entry name" value="Zinc/RING finger domain, C3HC4 (zinc finger)"/>
    <property type="match status" value="1"/>
</dbReference>
<evidence type="ECO:0000256" key="1">
    <source>
        <dbReference type="SAM" id="MobiDB-lite"/>
    </source>
</evidence>
<feature type="compositionally biased region" description="Low complexity" evidence="1">
    <location>
        <begin position="91"/>
        <end position="107"/>
    </location>
</feature>
<dbReference type="SUPFAM" id="SSF54495">
    <property type="entry name" value="UBC-like"/>
    <property type="match status" value="1"/>
</dbReference>
<dbReference type="RefSeq" id="XP_044547025.1">
    <property type="nucleotide sequence ID" value="XM_044696183.1"/>
</dbReference>
<dbReference type="Pfam" id="PF00179">
    <property type="entry name" value="UQ_con"/>
    <property type="match status" value="1"/>
</dbReference>
<keyword evidence="4" id="KW-1185">Reference proteome</keyword>
<dbReference type="CDD" id="cd23802">
    <property type="entry name" value="UBCc_UBE2Q"/>
    <property type="match status" value="1"/>
</dbReference>
<feature type="region of interest" description="Disordered" evidence="1">
    <location>
        <begin position="1"/>
        <end position="27"/>
    </location>
</feature>
<dbReference type="PANTHER" id="PTHR12555:SF13">
    <property type="entry name" value="UBIQUITIN RECOGNITION FACTOR IN ER-ASSOCIATED DEGRADATION PROTEIN 1"/>
    <property type="match status" value="1"/>
</dbReference>
<dbReference type="AlphaFoldDB" id="A0AA88GNU1"/>
<dbReference type="GO" id="GO:0034098">
    <property type="term" value="C:VCP-NPL4-UFD1 AAA ATPase complex"/>
    <property type="evidence" value="ECO:0007669"/>
    <property type="project" value="TreeGrafter"/>
</dbReference>
<feature type="region of interest" description="Disordered" evidence="1">
    <location>
        <begin position="260"/>
        <end position="297"/>
    </location>
</feature>
<protein>
    <recommendedName>
        <fullName evidence="2">UBC core domain-containing protein</fullName>
    </recommendedName>
</protein>
<evidence type="ECO:0000313" key="4">
    <source>
        <dbReference type="Proteomes" id="UP000816034"/>
    </source>
</evidence>
<organism evidence="3 4">
    <name type="scientific">Naegleria lovaniensis</name>
    <name type="common">Amoeba</name>
    <dbReference type="NCBI Taxonomy" id="51637"/>
    <lineage>
        <taxon>Eukaryota</taxon>
        <taxon>Discoba</taxon>
        <taxon>Heterolobosea</taxon>
        <taxon>Tetramitia</taxon>
        <taxon>Eutetramitia</taxon>
        <taxon>Vahlkampfiidae</taxon>
        <taxon>Naegleria</taxon>
    </lineage>
</organism>
<name>A0AA88GNU1_NAELO</name>
<evidence type="ECO:0000313" key="3">
    <source>
        <dbReference type="EMBL" id="KAG2381345.1"/>
    </source>
</evidence>
<dbReference type="InterPro" id="IPR004854">
    <property type="entry name" value="Ufd1-like"/>
</dbReference>
<dbReference type="GeneID" id="68098788"/>
<dbReference type="GO" id="GO:0036503">
    <property type="term" value="P:ERAD pathway"/>
    <property type="evidence" value="ECO:0007669"/>
    <property type="project" value="TreeGrafter"/>
</dbReference>
<dbReference type="Pfam" id="PF23580">
    <property type="entry name" value="Znf_XAF1_N"/>
    <property type="match status" value="1"/>
</dbReference>
<dbReference type="InterPro" id="IPR055418">
    <property type="entry name" value="UFD1_N2"/>
</dbReference>
<dbReference type="EMBL" id="PYSW02000027">
    <property type="protein sequence ID" value="KAG2381345.1"/>
    <property type="molecule type" value="Genomic_DNA"/>
</dbReference>
<dbReference type="PROSITE" id="PS50127">
    <property type="entry name" value="UBC_2"/>
    <property type="match status" value="1"/>
</dbReference>
<evidence type="ECO:0000259" key="2">
    <source>
        <dbReference type="PROSITE" id="PS50127"/>
    </source>
</evidence>
<dbReference type="InterPro" id="IPR000608">
    <property type="entry name" value="UBC"/>
</dbReference>
<proteinExistence type="predicted"/>
<feature type="compositionally biased region" description="Basic and acidic residues" evidence="1">
    <location>
        <begin position="260"/>
        <end position="269"/>
    </location>
</feature>
<dbReference type="Gene3D" id="3.10.330.10">
    <property type="match status" value="1"/>
</dbReference>
<gene>
    <name evidence="3" type="ORF">C9374_006334</name>
</gene>
<feature type="domain" description="UBC core" evidence="2">
    <location>
        <begin position="325"/>
        <end position="499"/>
    </location>
</feature>
<comment type="caution">
    <text evidence="3">The sequence shown here is derived from an EMBL/GenBank/DDBJ whole genome shotgun (WGS) entry which is preliminary data.</text>
</comment>
<accession>A0AA88GNU1</accession>